<dbReference type="InterPro" id="IPR000182">
    <property type="entry name" value="GNAT_dom"/>
</dbReference>
<gene>
    <name evidence="2" type="ORF">P7V44_01840</name>
</gene>
<dbReference type="GO" id="GO:0016747">
    <property type="term" value="F:acyltransferase activity, transferring groups other than amino-acyl groups"/>
    <property type="evidence" value="ECO:0007669"/>
    <property type="project" value="InterPro"/>
</dbReference>
<dbReference type="EMBL" id="JARRYG010000002">
    <property type="protein sequence ID" value="MDG4694977.1"/>
    <property type="molecule type" value="Genomic_DNA"/>
</dbReference>
<reference evidence="2" key="1">
    <citation type="submission" date="2023-03" db="EMBL/GenBank/DDBJ databases">
        <title>a new species belonging to Providencia genus.</title>
        <authorList>
            <person name="Yang W."/>
            <person name="Hu F."/>
            <person name="Shen S."/>
            <person name="Ding L."/>
            <person name="Yin D."/>
        </authorList>
    </citation>
    <scope>NUCLEOTIDE SEQUENCE</scope>
    <source>
        <strain evidence="2">CRE-3FA-0001</strain>
    </source>
</reference>
<dbReference type="Gene3D" id="3.40.630.30">
    <property type="match status" value="1"/>
</dbReference>
<dbReference type="SUPFAM" id="SSF55729">
    <property type="entry name" value="Acyl-CoA N-acyltransferases (Nat)"/>
    <property type="match status" value="1"/>
</dbReference>
<dbReference type="Proteomes" id="UP001156701">
    <property type="component" value="Unassembled WGS sequence"/>
</dbReference>
<name>A0AA42FE56_9GAMM</name>
<accession>A0AA42FE56</accession>
<evidence type="ECO:0000259" key="1">
    <source>
        <dbReference type="PROSITE" id="PS51186"/>
    </source>
</evidence>
<comment type="caution">
    <text evidence="2">The sequence shown here is derived from an EMBL/GenBank/DDBJ whole genome shotgun (WGS) entry which is preliminary data.</text>
</comment>
<proteinExistence type="predicted"/>
<dbReference type="InterPro" id="IPR016181">
    <property type="entry name" value="Acyl_CoA_acyltransferase"/>
</dbReference>
<evidence type="ECO:0000313" key="2">
    <source>
        <dbReference type="EMBL" id="MDG4694977.1"/>
    </source>
</evidence>
<evidence type="ECO:0000313" key="3">
    <source>
        <dbReference type="Proteomes" id="UP001156701"/>
    </source>
</evidence>
<dbReference type="RefSeq" id="WP_278030640.1">
    <property type="nucleotide sequence ID" value="NZ_JARRYG010000002.1"/>
</dbReference>
<sequence>MKIKWIEDIDIPAVEEFIRCNDTEFFPSLSSRIDIPVYTKKLAAHAIILAIIENESIAALIACYANDICEKKAYIPYIAVDTKYRGYGYSKLLLESIINELNLNGFKSLSLTVRKNSTAYYLYKKYNFIEKKEFMYKNTTILGCDMELKL</sequence>
<feature type="domain" description="N-acetyltransferase" evidence="1">
    <location>
        <begin position="1"/>
        <end position="150"/>
    </location>
</feature>
<dbReference type="Pfam" id="PF00583">
    <property type="entry name" value="Acetyltransf_1"/>
    <property type="match status" value="1"/>
</dbReference>
<dbReference type="CDD" id="cd04301">
    <property type="entry name" value="NAT_SF"/>
    <property type="match status" value="1"/>
</dbReference>
<dbReference type="AlphaFoldDB" id="A0AA42FE56"/>
<dbReference type="PROSITE" id="PS51186">
    <property type="entry name" value="GNAT"/>
    <property type="match status" value="1"/>
</dbReference>
<organism evidence="2 3">
    <name type="scientific">Providencia huashanensis</name>
    <dbReference type="NCBI Taxonomy" id="3037798"/>
    <lineage>
        <taxon>Bacteria</taxon>
        <taxon>Pseudomonadati</taxon>
        <taxon>Pseudomonadota</taxon>
        <taxon>Gammaproteobacteria</taxon>
        <taxon>Enterobacterales</taxon>
        <taxon>Morganellaceae</taxon>
        <taxon>Providencia</taxon>
    </lineage>
</organism>
<protein>
    <submittedName>
        <fullName evidence="2">GNAT family N-acetyltransferase</fullName>
    </submittedName>
</protein>